<keyword evidence="2" id="KW-1185">Reference proteome</keyword>
<protein>
    <submittedName>
        <fullName evidence="1">Uncharacterized protein</fullName>
    </submittedName>
</protein>
<organism evidence="1 2">
    <name type="scientific">Protopolystoma xenopodis</name>
    <dbReference type="NCBI Taxonomy" id="117903"/>
    <lineage>
        <taxon>Eukaryota</taxon>
        <taxon>Metazoa</taxon>
        <taxon>Spiralia</taxon>
        <taxon>Lophotrochozoa</taxon>
        <taxon>Platyhelminthes</taxon>
        <taxon>Monogenea</taxon>
        <taxon>Polyopisthocotylea</taxon>
        <taxon>Polystomatidea</taxon>
        <taxon>Polystomatidae</taxon>
        <taxon>Protopolystoma</taxon>
    </lineage>
</organism>
<comment type="caution">
    <text evidence="1">The sequence shown here is derived from an EMBL/GenBank/DDBJ whole genome shotgun (WGS) entry which is preliminary data.</text>
</comment>
<gene>
    <name evidence="1" type="ORF">PXEA_LOCUS25530</name>
</gene>
<dbReference type="AlphaFoldDB" id="A0A3S5AL27"/>
<accession>A0A3S5AL27</accession>
<dbReference type="EMBL" id="CAAALY010130077">
    <property type="protein sequence ID" value="VEL32090.1"/>
    <property type="molecule type" value="Genomic_DNA"/>
</dbReference>
<evidence type="ECO:0000313" key="2">
    <source>
        <dbReference type="Proteomes" id="UP000784294"/>
    </source>
</evidence>
<sequence length="206" mass="22125">MVRFLPSDQVLVRVPNHFLLRTLQLNGWQGDSSNFVYPTPETTASISTPSYEVSSSPLTGQADISNTSYSNKKLKQGQVGDGDELTLQPDKIFIEASSSVSSTSLPNKEGHFVSAVPGKSQAITDKLSIKPAIAETSASPSQSSGLTGRLISTTLQHRGGGAQAVARARRLAQETVTLSTSLPLTEESSIFFRCDETHLELMKSLQ</sequence>
<proteinExistence type="predicted"/>
<evidence type="ECO:0000313" key="1">
    <source>
        <dbReference type="EMBL" id="VEL32090.1"/>
    </source>
</evidence>
<dbReference type="Proteomes" id="UP000784294">
    <property type="component" value="Unassembled WGS sequence"/>
</dbReference>
<name>A0A3S5AL27_9PLAT</name>
<reference evidence="1" key="1">
    <citation type="submission" date="2018-11" db="EMBL/GenBank/DDBJ databases">
        <authorList>
            <consortium name="Pathogen Informatics"/>
        </authorList>
    </citation>
    <scope>NUCLEOTIDE SEQUENCE</scope>
</reference>